<gene>
    <name evidence="1" type="ORF">RPERSI_LOCUS15668</name>
</gene>
<feature type="non-terminal residue" evidence="1">
    <location>
        <position position="70"/>
    </location>
</feature>
<name>A0ACA9QTL6_9GLOM</name>
<sequence length="70" mass="8090">SMKRPDGRVFEWFYSLHLKYGNVVRVGPKYILFEDLEAIKFILKDSDMPKTPSIAGIRAHYNLPTLFSAT</sequence>
<protein>
    <submittedName>
        <fullName evidence="1">1977_t:CDS:1</fullName>
    </submittedName>
</protein>
<keyword evidence="2" id="KW-1185">Reference proteome</keyword>
<dbReference type="EMBL" id="CAJVQC010037901">
    <property type="protein sequence ID" value="CAG8764867.1"/>
    <property type="molecule type" value="Genomic_DNA"/>
</dbReference>
<accession>A0ACA9QTL6</accession>
<feature type="non-terminal residue" evidence="1">
    <location>
        <position position="1"/>
    </location>
</feature>
<comment type="caution">
    <text evidence="1">The sequence shown here is derived from an EMBL/GenBank/DDBJ whole genome shotgun (WGS) entry which is preliminary data.</text>
</comment>
<evidence type="ECO:0000313" key="2">
    <source>
        <dbReference type="Proteomes" id="UP000789920"/>
    </source>
</evidence>
<proteinExistence type="predicted"/>
<dbReference type="Proteomes" id="UP000789920">
    <property type="component" value="Unassembled WGS sequence"/>
</dbReference>
<organism evidence="1 2">
    <name type="scientific">Racocetra persica</name>
    <dbReference type="NCBI Taxonomy" id="160502"/>
    <lineage>
        <taxon>Eukaryota</taxon>
        <taxon>Fungi</taxon>
        <taxon>Fungi incertae sedis</taxon>
        <taxon>Mucoromycota</taxon>
        <taxon>Glomeromycotina</taxon>
        <taxon>Glomeromycetes</taxon>
        <taxon>Diversisporales</taxon>
        <taxon>Gigasporaceae</taxon>
        <taxon>Racocetra</taxon>
    </lineage>
</organism>
<evidence type="ECO:0000313" key="1">
    <source>
        <dbReference type="EMBL" id="CAG8764867.1"/>
    </source>
</evidence>
<reference evidence="1" key="1">
    <citation type="submission" date="2021-06" db="EMBL/GenBank/DDBJ databases">
        <authorList>
            <person name="Kallberg Y."/>
            <person name="Tangrot J."/>
            <person name="Rosling A."/>
        </authorList>
    </citation>
    <scope>NUCLEOTIDE SEQUENCE</scope>
    <source>
        <strain evidence="1">MA461A</strain>
    </source>
</reference>